<feature type="chain" id="PRO_5039256999" description="Ribose import binding protein RbsB" evidence="9">
    <location>
        <begin position="20"/>
        <end position="319"/>
    </location>
</feature>
<keyword evidence="12" id="KW-1185">Reference proteome</keyword>
<evidence type="ECO:0000256" key="7">
    <source>
        <dbReference type="ARBA" id="ARBA00062239"/>
    </source>
</evidence>
<dbReference type="Pfam" id="PF13407">
    <property type="entry name" value="Peripla_BP_4"/>
    <property type="match status" value="1"/>
</dbReference>
<dbReference type="InterPro" id="IPR028082">
    <property type="entry name" value="Peripla_BP_I"/>
</dbReference>
<keyword evidence="5 9" id="KW-0732">Signal</keyword>
<dbReference type="Proteomes" id="UP000198915">
    <property type="component" value="Unassembled WGS sequence"/>
</dbReference>
<evidence type="ECO:0000256" key="9">
    <source>
        <dbReference type="SAM" id="SignalP"/>
    </source>
</evidence>
<evidence type="ECO:0000256" key="5">
    <source>
        <dbReference type="ARBA" id="ARBA00022729"/>
    </source>
</evidence>
<dbReference type="STRING" id="1884381.SAMN05518846_11792"/>
<name>A0A1I4BG25_9BACL</name>
<feature type="signal peptide" evidence="9">
    <location>
        <begin position="1"/>
        <end position="19"/>
    </location>
</feature>
<dbReference type="PROSITE" id="PS51257">
    <property type="entry name" value="PROKAR_LIPOPROTEIN"/>
    <property type="match status" value="1"/>
</dbReference>
<dbReference type="GO" id="GO:0030246">
    <property type="term" value="F:carbohydrate binding"/>
    <property type="evidence" value="ECO:0007669"/>
    <property type="project" value="UniProtKB-ARBA"/>
</dbReference>
<dbReference type="EMBL" id="FORT01000017">
    <property type="protein sequence ID" value="SFK67107.1"/>
    <property type="molecule type" value="Genomic_DNA"/>
</dbReference>
<keyword evidence="4" id="KW-0762">Sugar transport</keyword>
<dbReference type="AlphaFoldDB" id="A0A1I4BG25"/>
<evidence type="ECO:0000256" key="6">
    <source>
        <dbReference type="ARBA" id="ARBA00022764"/>
    </source>
</evidence>
<dbReference type="SUPFAM" id="SSF53822">
    <property type="entry name" value="Periplasmic binding protein-like I"/>
    <property type="match status" value="1"/>
</dbReference>
<dbReference type="PANTHER" id="PTHR46847">
    <property type="entry name" value="D-ALLOSE-BINDING PERIPLASMIC PROTEIN-RELATED"/>
    <property type="match status" value="1"/>
</dbReference>
<dbReference type="FunFam" id="3.40.50.2300:FF:000036">
    <property type="entry name" value="D-ribose ABC transporter substrate-binding protein"/>
    <property type="match status" value="1"/>
</dbReference>
<dbReference type="PANTHER" id="PTHR46847:SF1">
    <property type="entry name" value="D-ALLOSE-BINDING PERIPLASMIC PROTEIN-RELATED"/>
    <property type="match status" value="1"/>
</dbReference>
<keyword evidence="6" id="KW-0574">Periplasm</keyword>
<dbReference type="CDD" id="cd06323">
    <property type="entry name" value="PBP1_ribose_binding"/>
    <property type="match status" value="1"/>
</dbReference>
<keyword evidence="3" id="KW-0813">Transport</keyword>
<organism evidence="11 12">
    <name type="scientific">Brevibacillus centrosporus</name>
    <dbReference type="NCBI Taxonomy" id="54910"/>
    <lineage>
        <taxon>Bacteria</taxon>
        <taxon>Bacillati</taxon>
        <taxon>Bacillota</taxon>
        <taxon>Bacilli</taxon>
        <taxon>Bacillales</taxon>
        <taxon>Paenibacillaceae</taxon>
        <taxon>Brevibacillus</taxon>
    </lineage>
</organism>
<dbReference type="Gene3D" id="3.40.50.2300">
    <property type="match status" value="2"/>
</dbReference>
<evidence type="ECO:0000313" key="11">
    <source>
        <dbReference type="EMBL" id="SFK67107.1"/>
    </source>
</evidence>
<sequence length="319" mass="32504">MKKFLKMAMASTLVLGALAGCSTSSNLENKPAEQSAGNTNAGGGEAGGKVTIGLAVSTLNNPFFVSLKEGAEKAAKDAGAELLVVDAQDDTAKQISGVEDLIQKKVSVIMINPTDSAAIVTAVEAANKANIPVITVDRAAEGGQVVSHIASDNVKGGKMAGDFILEKLGGKGNIVELQGIAGTSAARDRGKGFHDAVDGKEGVKVVASQPADFDRAKGLSVMENILQANKDVQAVFAHNDEMALGALQAVEAAGKDIVVVGFDATDDAVKSVNDGKMGATVAQKPAAIGETAVQTALKVAKGEKVESNIPVDLELVTKK</sequence>
<comment type="subunit">
    <text evidence="7">The complex is composed of an ATP-binding protein (RbsA), two transmembrane proteins (RbsC) and a solute-binding protein (RbsB).</text>
</comment>
<evidence type="ECO:0000259" key="10">
    <source>
        <dbReference type="Pfam" id="PF13407"/>
    </source>
</evidence>
<evidence type="ECO:0000256" key="8">
    <source>
        <dbReference type="ARBA" id="ARBA00068827"/>
    </source>
</evidence>
<accession>A0A1I4BG25</accession>
<dbReference type="InterPro" id="IPR025997">
    <property type="entry name" value="SBP_2_dom"/>
</dbReference>
<evidence type="ECO:0000256" key="4">
    <source>
        <dbReference type="ARBA" id="ARBA00022597"/>
    </source>
</evidence>
<gene>
    <name evidence="11" type="ORF">SAMN05518846_11792</name>
</gene>
<comment type="subcellular location">
    <subcellularLocation>
        <location evidence="1">Periplasm</location>
    </subcellularLocation>
</comment>
<proteinExistence type="inferred from homology"/>
<evidence type="ECO:0000313" key="12">
    <source>
        <dbReference type="Proteomes" id="UP000198915"/>
    </source>
</evidence>
<comment type="similarity">
    <text evidence="2">Belongs to the bacterial solute-binding protein 2 family.</text>
</comment>
<evidence type="ECO:0000256" key="2">
    <source>
        <dbReference type="ARBA" id="ARBA00007639"/>
    </source>
</evidence>
<evidence type="ECO:0000256" key="1">
    <source>
        <dbReference type="ARBA" id="ARBA00004418"/>
    </source>
</evidence>
<reference evidence="12" key="1">
    <citation type="submission" date="2016-10" db="EMBL/GenBank/DDBJ databases">
        <authorList>
            <person name="Varghese N."/>
            <person name="Submissions S."/>
        </authorList>
    </citation>
    <scope>NUCLEOTIDE SEQUENCE [LARGE SCALE GENOMIC DNA]</scope>
    <source>
        <strain evidence="12">OK042</strain>
    </source>
</reference>
<dbReference type="GO" id="GO:0042597">
    <property type="term" value="C:periplasmic space"/>
    <property type="evidence" value="ECO:0007669"/>
    <property type="project" value="UniProtKB-SubCell"/>
</dbReference>
<protein>
    <recommendedName>
        <fullName evidence="8">Ribose import binding protein RbsB</fullName>
    </recommendedName>
</protein>
<feature type="domain" description="Periplasmic binding protein" evidence="10">
    <location>
        <begin position="52"/>
        <end position="304"/>
    </location>
</feature>
<dbReference type="NCBIfam" id="NF007936">
    <property type="entry name" value="PRK10653.1"/>
    <property type="match status" value="1"/>
</dbReference>
<dbReference type="RefSeq" id="WP_092274585.1">
    <property type="nucleotide sequence ID" value="NZ_FORT01000017.1"/>
</dbReference>
<evidence type="ECO:0000256" key="3">
    <source>
        <dbReference type="ARBA" id="ARBA00022448"/>
    </source>
</evidence>